<organism evidence="3 4">
    <name type="scientific">Paracoccus tibetensis</name>
    <dbReference type="NCBI Taxonomy" id="336292"/>
    <lineage>
        <taxon>Bacteria</taxon>
        <taxon>Pseudomonadati</taxon>
        <taxon>Pseudomonadota</taxon>
        <taxon>Alphaproteobacteria</taxon>
        <taxon>Rhodobacterales</taxon>
        <taxon>Paracoccaceae</taxon>
        <taxon>Paracoccus</taxon>
    </lineage>
</organism>
<gene>
    <name evidence="3" type="ORF">SAMN05660710_02173</name>
</gene>
<keyword evidence="4" id="KW-1185">Reference proteome</keyword>
<proteinExistence type="inferred from homology"/>
<dbReference type="STRING" id="336292.SAMN05660710_02173"/>
<dbReference type="OrthoDB" id="9777859at2"/>
<dbReference type="PANTHER" id="PTHR11895:SF7">
    <property type="entry name" value="GLUTAMYL-TRNA(GLN) AMIDOTRANSFERASE SUBUNIT A, MITOCHONDRIAL"/>
    <property type="match status" value="1"/>
</dbReference>
<keyword evidence="3" id="KW-0808">Transferase</keyword>
<comment type="similarity">
    <text evidence="1">Belongs to the amidase family.</text>
</comment>
<evidence type="ECO:0000313" key="3">
    <source>
        <dbReference type="EMBL" id="SCY62777.1"/>
    </source>
</evidence>
<dbReference type="InterPro" id="IPR000120">
    <property type="entry name" value="Amidase"/>
</dbReference>
<dbReference type="GO" id="GO:0016740">
    <property type="term" value="F:transferase activity"/>
    <property type="evidence" value="ECO:0007669"/>
    <property type="project" value="UniProtKB-KW"/>
</dbReference>
<dbReference type="PANTHER" id="PTHR11895">
    <property type="entry name" value="TRANSAMIDASE"/>
    <property type="match status" value="1"/>
</dbReference>
<dbReference type="InterPro" id="IPR023631">
    <property type="entry name" value="Amidase_dom"/>
</dbReference>
<dbReference type="AlphaFoldDB" id="A0A1G5HGB5"/>
<evidence type="ECO:0000259" key="2">
    <source>
        <dbReference type="Pfam" id="PF01425"/>
    </source>
</evidence>
<protein>
    <submittedName>
        <fullName evidence="3">Aspartyl-tRNA(Asn)/glutamyl-tRNA(Gln) amidotransferase subunit A</fullName>
    </submittedName>
</protein>
<dbReference type="Pfam" id="PF01425">
    <property type="entry name" value="Amidase"/>
    <property type="match status" value="1"/>
</dbReference>
<evidence type="ECO:0000313" key="4">
    <source>
        <dbReference type="Proteomes" id="UP000199502"/>
    </source>
</evidence>
<dbReference type="Gene3D" id="3.90.1300.10">
    <property type="entry name" value="Amidase signature (AS) domain"/>
    <property type="match status" value="1"/>
</dbReference>
<accession>A0A1G5HGB5</accession>
<dbReference type="RefSeq" id="WP_090743826.1">
    <property type="nucleotide sequence ID" value="NZ_FMVT01000006.1"/>
</dbReference>
<evidence type="ECO:0000256" key="1">
    <source>
        <dbReference type="ARBA" id="ARBA00009199"/>
    </source>
</evidence>
<dbReference type="Proteomes" id="UP000199502">
    <property type="component" value="Unassembled WGS sequence"/>
</dbReference>
<dbReference type="EMBL" id="FMVT01000006">
    <property type="protein sequence ID" value="SCY62777.1"/>
    <property type="molecule type" value="Genomic_DNA"/>
</dbReference>
<dbReference type="SUPFAM" id="SSF75304">
    <property type="entry name" value="Amidase signature (AS) enzymes"/>
    <property type="match status" value="1"/>
</dbReference>
<sequence>MARSVRPASTRAEGVLALEAVEMQARLSSGALKSVDLVEACLARIAALEPQVQAWAWLDGDHALAQARRLDDLRRTGRPVGPLHGLPVGLKDVIDTKGIPTENGTPIEAGRVPAQDAWITARLRAAGAVIMGKTVTTECAYLHPGKTMNPHDPGRTPGGSSQGSAAAVAAGMVPLAVGTQTGGSVIRPAAFCGVVGLKPSFGMIPRTGILPQSPFLDTVGVFARSVADAALLAEVLAGHDPADPATAPAPHPRLLKIARAEVPVPPNFAFLRSPGWSEADPQTRAALEELAAFLGDQCFEAEVPGLGEIAAIRRRINLAEMAKCYYALERRGRALMSPVLQEAMDEGKAILARNYIAALDWREILNAALTPIFERCDAILCPAAPGPAPGGLDSTGDAIFNGIWTLAGLPAVTLPVFTSEEGLPMGVQLVGRRGEDARLLRTARWLAAHLEQTHEDG</sequence>
<name>A0A1G5HGB5_9RHOB</name>
<feature type="domain" description="Amidase" evidence="2">
    <location>
        <begin position="36"/>
        <end position="440"/>
    </location>
</feature>
<dbReference type="InterPro" id="IPR036928">
    <property type="entry name" value="AS_sf"/>
</dbReference>
<reference evidence="3 4" key="1">
    <citation type="submission" date="2016-10" db="EMBL/GenBank/DDBJ databases">
        <authorList>
            <person name="de Groot N.N."/>
        </authorList>
    </citation>
    <scope>NUCLEOTIDE SEQUENCE [LARGE SCALE GENOMIC DNA]</scope>
    <source>
        <strain evidence="3 4">CGMCC 1.8925</strain>
    </source>
</reference>